<keyword evidence="2" id="KW-0808">Transferase</keyword>
<accession>A0A4R4PP04</accession>
<reference evidence="2 3" key="1">
    <citation type="submission" date="2019-03" db="EMBL/GenBank/DDBJ databases">
        <title>Draft genome sequences of novel Actinobacteria.</title>
        <authorList>
            <person name="Sahin N."/>
            <person name="Ay H."/>
            <person name="Saygin H."/>
        </authorList>
    </citation>
    <scope>NUCLEOTIDE SEQUENCE [LARGE SCALE GENOMIC DNA]</scope>
    <source>
        <strain evidence="2 3">JCM 30547</strain>
    </source>
</reference>
<comment type="caution">
    <text evidence="2">The sequence shown here is derived from an EMBL/GenBank/DDBJ whole genome shotgun (WGS) entry which is preliminary data.</text>
</comment>
<dbReference type="OrthoDB" id="236897at2"/>
<dbReference type="GO" id="GO:0016740">
    <property type="term" value="F:transferase activity"/>
    <property type="evidence" value="ECO:0007669"/>
    <property type="project" value="UniProtKB-KW"/>
</dbReference>
<name>A0A4R4PP04_9ACTN</name>
<dbReference type="Pfam" id="PF01636">
    <property type="entry name" value="APH"/>
    <property type="match status" value="1"/>
</dbReference>
<evidence type="ECO:0000259" key="1">
    <source>
        <dbReference type="Pfam" id="PF01636"/>
    </source>
</evidence>
<dbReference type="EMBL" id="SMKA01000152">
    <property type="protein sequence ID" value="TDC23947.1"/>
    <property type="molecule type" value="Genomic_DNA"/>
</dbReference>
<evidence type="ECO:0000313" key="2">
    <source>
        <dbReference type="EMBL" id="TDC23947.1"/>
    </source>
</evidence>
<protein>
    <submittedName>
        <fullName evidence="2">Aminoglycoside phosphotransferase family protein</fullName>
    </submittedName>
</protein>
<keyword evidence="3" id="KW-1185">Reference proteome</keyword>
<dbReference type="InterPro" id="IPR002575">
    <property type="entry name" value="Aminoglycoside_PTrfase"/>
</dbReference>
<dbReference type="InterPro" id="IPR011009">
    <property type="entry name" value="Kinase-like_dom_sf"/>
</dbReference>
<evidence type="ECO:0000313" key="3">
    <source>
        <dbReference type="Proteomes" id="UP000295075"/>
    </source>
</evidence>
<organism evidence="2 3">
    <name type="scientific">Kribbella albertanoniae</name>
    <dbReference type="NCBI Taxonomy" id="1266829"/>
    <lineage>
        <taxon>Bacteria</taxon>
        <taxon>Bacillati</taxon>
        <taxon>Actinomycetota</taxon>
        <taxon>Actinomycetes</taxon>
        <taxon>Propionibacteriales</taxon>
        <taxon>Kribbellaceae</taxon>
        <taxon>Kribbella</taxon>
    </lineage>
</organism>
<proteinExistence type="predicted"/>
<feature type="domain" description="Aminoglycoside phosphotransferase" evidence="1">
    <location>
        <begin position="138"/>
        <end position="201"/>
    </location>
</feature>
<dbReference type="AlphaFoldDB" id="A0A4R4PP04"/>
<sequence>MHSQTELPPTDWPGEGSGMSDAFEAVARAQAANTAARPVVIADGLVTRPAGTAAATVQHFLRFLRSQGLDCIAEPISLNGDVEMLRYIPGASGGDAWYHQHTDKGLASAARLLRQIHDASQAWTPPYDAVWVANPIAADDLVYCHGDPGPWNFVWNDSTAVGLIDWDYLHPGPRVDDIAYALHWFGPLRCDEFALQWHHFPEVPDRRHRIEVFLEAYGDLPTFDVVDAVIARLEATCDLMSRLAESGQEPQRTWVLDGALERERQEIDWVRDHRDLLSPS</sequence>
<gene>
    <name evidence="2" type="ORF">E1261_27240</name>
</gene>
<dbReference type="SUPFAM" id="SSF56112">
    <property type="entry name" value="Protein kinase-like (PK-like)"/>
    <property type="match status" value="1"/>
</dbReference>
<dbReference type="Gene3D" id="3.90.1200.10">
    <property type="match status" value="1"/>
</dbReference>
<dbReference type="Proteomes" id="UP000295075">
    <property type="component" value="Unassembled WGS sequence"/>
</dbReference>